<dbReference type="InterPro" id="IPR039646">
    <property type="entry name" value="ZNHIT2"/>
</dbReference>
<accession>A0A9Q0GXY0</accession>
<feature type="region of interest" description="Disordered" evidence="2">
    <location>
        <begin position="168"/>
        <end position="204"/>
    </location>
</feature>
<dbReference type="SUPFAM" id="SSF144232">
    <property type="entry name" value="HIT/MYND zinc finger-like"/>
    <property type="match status" value="1"/>
</dbReference>
<evidence type="ECO:0000256" key="2">
    <source>
        <dbReference type="SAM" id="MobiDB-lite"/>
    </source>
</evidence>
<organism evidence="4 5">
    <name type="scientific">Protea cynaroides</name>
    <dbReference type="NCBI Taxonomy" id="273540"/>
    <lineage>
        <taxon>Eukaryota</taxon>
        <taxon>Viridiplantae</taxon>
        <taxon>Streptophyta</taxon>
        <taxon>Embryophyta</taxon>
        <taxon>Tracheophyta</taxon>
        <taxon>Spermatophyta</taxon>
        <taxon>Magnoliopsida</taxon>
        <taxon>Proteales</taxon>
        <taxon>Proteaceae</taxon>
        <taxon>Protea</taxon>
    </lineage>
</organism>
<name>A0A9Q0GXY0_9MAGN</name>
<reference evidence="4" key="1">
    <citation type="journal article" date="2023" name="Plant J.">
        <title>The genome of the king protea, Protea cynaroides.</title>
        <authorList>
            <person name="Chang J."/>
            <person name="Duong T.A."/>
            <person name="Schoeman C."/>
            <person name="Ma X."/>
            <person name="Roodt D."/>
            <person name="Barker N."/>
            <person name="Li Z."/>
            <person name="Van de Peer Y."/>
            <person name="Mizrachi E."/>
        </authorList>
    </citation>
    <scope>NUCLEOTIDE SEQUENCE</scope>
    <source>
        <tissue evidence="4">Young leaves</tissue>
    </source>
</reference>
<dbReference type="CDD" id="cd23024">
    <property type="entry name" value="zf-HIT_ZNHIT2-3"/>
    <property type="match status" value="1"/>
</dbReference>
<keyword evidence="5" id="KW-1185">Reference proteome</keyword>
<protein>
    <recommendedName>
        <fullName evidence="3">HIT-type domain-containing protein</fullName>
    </recommendedName>
</protein>
<evidence type="ECO:0000313" key="5">
    <source>
        <dbReference type="Proteomes" id="UP001141806"/>
    </source>
</evidence>
<feature type="domain" description="HIT-type" evidence="3">
    <location>
        <begin position="21"/>
        <end position="53"/>
    </location>
</feature>
<evidence type="ECO:0000313" key="4">
    <source>
        <dbReference type="EMBL" id="KAJ4954520.1"/>
    </source>
</evidence>
<dbReference type="Pfam" id="PF04438">
    <property type="entry name" value="zf-HIT"/>
    <property type="match status" value="1"/>
</dbReference>
<dbReference type="PANTHER" id="PTHR15555">
    <property type="entry name" value="ZINC FINGER HIT DOMAIN CONTAINING PROTEIN 2 PROTEIN FON -RELATED"/>
    <property type="match status" value="1"/>
</dbReference>
<proteinExistence type="predicted"/>
<dbReference type="AlphaFoldDB" id="A0A9Q0GXY0"/>
<keyword evidence="1" id="KW-0862">Zinc</keyword>
<keyword evidence="1" id="KW-0863">Zinc-finger</keyword>
<dbReference type="OrthoDB" id="18412at2759"/>
<dbReference type="GO" id="GO:0008270">
    <property type="term" value="F:zinc ion binding"/>
    <property type="evidence" value="ECO:0007669"/>
    <property type="project" value="UniProtKB-UniRule"/>
</dbReference>
<dbReference type="PANTHER" id="PTHR15555:SF0">
    <property type="entry name" value="ZINC FINGER HIT DOMAIN-CONTAINING PROTEIN 2"/>
    <property type="match status" value="1"/>
</dbReference>
<evidence type="ECO:0000256" key="1">
    <source>
        <dbReference type="PROSITE-ProRule" id="PRU00453"/>
    </source>
</evidence>
<keyword evidence="1" id="KW-0479">Metal-binding</keyword>
<dbReference type="Gene3D" id="3.30.60.190">
    <property type="match status" value="1"/>
</dbReference>
<gene>
    <name evidence="4" type="ORF">NE237_011303</name>
</gene>
<dbReference type="EMBL" id="JAMYWD010000011">
    <property type="protein sequence ID" value="KAJ4954520.1"/>
    <property type="molecule type" value="Genomic_DNA"/>
</dbReference>
<dbReference type="InterPro" id="IPR007529">
    <property type="entry name" value="Znf_HIT"/>
</dbReference>
<comment type="caution">
    <text evidence="4">The sequence shown here is derived from an EMBL/GenBank/DDBJ whole genome shotgun (WGS) entry which is preliminary data.</text>
</comment>
<sequence>MMTSEKPTISAQLTQATRIICRVCQKQFSQYTCPRCNSRYCSLPCYKAHSLRCTESFMQENVVEELRQLQPNDETKRKMLDILKRLHTEEEMDDMDEDDSPLSEETIQKILSGNEVSLDELSAEEMKQLQRAVASGELSKMVQPWEPWWLEHSASRISLSREGTRLVQPLDEQDLRKSSEDDSESNQSTIIPLGPETPLPPISKLSSTAPSPLLAVHLVDIIYSYCFTLRFYNGEWQYDAVGAAMVVLSLSSVLGEGGQPETVSQALSYCLEQTCSPAYRHAGGLSFGLCLLGDVVKVLSLGGAALVCLLCDLQRLIQAGQRELKAEKPRKLKRMEVGTKLKLAEKKIYFLMCWVHEQPKEFWSSLTAIVEVEKNFIASVGHEGSHVKVDAKPDSKGKVIIEEVQ</sequence>
<dbReference type="Proteomes" id="UP001141806">
    <property type="component" value="Unassembled WGS sequence"/>
</dbReference>
<evidence type="ECO:0000259" key="3">
    <source>
        <dbReference type="PROSITE" id="PS51083"/>
    </source>
</evidence>
<dbReference type="PROSITE" id="PS51083">
    <property type="entry name" value="ZF_HIT"/>
    <property type="match status" value="1"/>
</dbReference>